<feature type="compositionally biased region" description="Pro residues" evidence="6">
    <location>
        <begin position="155"/>
        <end position="169"/>
    </location>
</feature>
<dbReference type="InterPro" id="IPR009057">
    <property type="entry name" value="Homeodomain-like_sf"/>
</dbReference>
<feature type="compositionally biased region" description="Low complexity" evidence="6">
    <location>
        <begin position="356"/>
        <end position="372"/>
    </location>
</feature>
<feature type="region of interest" description="Disordered" evidence="6">
    <location>
        <begin position="853"/>
        <end position="874"/>
    </location>
</feature>
<evidence type="ECO:0000256" key="5">
    <source>
        <dbReference type="PROSITE-ProRule" id="PRU00108"/>
    </source>
</evidence>
<dbReference type="PROSITE" id="PS50071">
    <property type="entry name" value="HOMEOBOX_2"/>
    <property type="match status" value="1"/>
</dbReference>
<keyword evidence="3 5" id="KW-0371">Homeobox</keyword>
<keyword evidence="10" id="KW-1185">Reference proteome</keyword>
<feature type="compositionally biased region" description="Polar residues" evidence="6">
    <location>
        <begin position="109"/>
        <end position="145"/>
    </location>
</feature>
<evidence type="ECO:0000256" key="7">
    <source>
        <dbReference type="SAM" id="SignalP"/>
    </source>
</evidence>
<feature type="compositionally biased region" description="Low complexity" evidence="6">
    <location>
        <begin position="859"/>
        <end position="874"/>
    </location>
</feature>
<organism evidence="9 10">
    <name type="scientific">Taenia crassiceps</name>
    <dbReference type="NCBI Taxonomy" id="6207"/>
    <lineage>
        <taxon>Eukaryota</taxon>
        <taxon>Metazoa</taxon>
        <taxon>Spiralia</taxon>
        <taxon>Lophotrochozoa</taxon>
        <taxon>Platyhelminthes</taxon>
        <taxon>Cestoda</taxon>
        <taxon>Eucestoda</taxon>
        <taxon>Cyclophyllidea</taxon>
        <taxon>Taeniidae</taxon>
        <taxon>Taenia</taxon>
    </lineage>
</organism>
<feature type="DNA-binding region" description="Homeobox" evidence="5">
    <location>
        <begin position="619"/>
        <end position="681"/>
    </location>
</feature>
<evidence type="ECO:0000256" key="3">
    <source>
        <dbReference type="ARBA" id="ARBA00023155"/>
    </source>
</evidence>
<accession>A0ABR4QHJ3</accession>
<feature type="region of interest" description="Disordered" evidence="6">
    <location>
        <begin position="450"/>
        <end position="494"/>
    </location>
</feature>
<dbReference type="Proteomes" id="UP001651158">
    <property type="component" value="Unassembled WGS sequence"/>
</dbReference>
<reference evidence="9 10" key="1">
    <citation type="journal article" date="2022" name="Front. Cell. Infect. Microbiol.">
        <title>The Genomes of Two Strains of Taenia crassiceps the Animal Model for the Study of Human Cysticercosis.</title>
        <authorList>
            <person name="Bobes R.J."/>
            <person name="Estrada K."/>
            <person name="Rios-Valencia D.G."/>
            <person name="Calderon-Gallegos A."/>
            <person name="de la Torre P."/>
            <person name="Carrero J.C."/>
            <person name="Sanchez-Flores A."/>
            <person name="Laclette J.P."/>
        </authorList>
    </citation>
    <scope>NUCLEOTIDE SEQUENCE [LARGE SCALE GENOMIC DNA]</scope>
    <source>
        <strain evidence="9">WFUcys</strain>
    </source>
</reference>
<comment type="caution">
    <text evidence="9">The sequence shown here is derived from an EMBL/GenBank/DDBJ whole genome shotgun (WGS) entry which is preliminary data.</text>
</comment>
<evidence type="ECO:0000313" key="10">
    <source>
        <dbReference type="Proteomes" id="UP001651158"/>
    </source>
</evidence>
<comment type="similarity">
    <text evidence="1">Belongs to the TALE/MEIS homeobox family.</text>
</comment>
<evidence type="ECO:0000259" key="8">
    <source>
        <dbReference type="PROSITE" id="PS50071"/>
    </source>
</evidence>
<feature type="region of interest" description="Disordered" evidence="6">
    <location>
        <begin position="351"/>
        <end position="407"/>
    </location>
</feature>
<dbReference type="InterPro" id="IPR008422">
    <property type="entry name" value="KN_HD"/>
</dbReference>
<dbReference type="InterPro" id="IPR032453">
    <property type="entry name" value="PKNOX/Meis_N"/>
</dbReference>
<evidence type="ECO:0000256" key="6">
    <source>
        <dbReference type="SAM" id="MobiDB-lite"/>
    </source>
</evidence>
<keyword evidence="2 5" id="KW-0238">DNA-binding</keyword>
<comment type="subcellular location">
    <subcellularLocation>
        <location evidence="5">Nucleus</location>
    </subcellularLocation>
</comment>
<evidence type="ECO:0000313" key="9">
    <source>
        <dbReference type="EMBL" id="KAL5108788.1"/>
    </source>
</evidence>
<dbReference type="PANTHER" id="PTHR11850">
    <property type="entry name" value="HOMEOBOX PROTEIN TRANSCRIPTION FACTORS"/>
    <property type="match status" value="1"/>
</dbReference>
<feature type="domain" description="Homeobox" evidence="8">
    <location>
        <begin position="617"/>
        <end position="680"/>
    </location>
</feature>
<feature type="chain" id="PRO_5046503222" evidence="7">
    <location>
        <begin position="21"/>
        <end position="874"/>
    </location>
</feature>
<keyword evidence="7" id="KW-0732">Signal</keyword>
<dbReference type="Pfam" id="PF16493">
    <property type="entry name" value="Meis_PKNOX_N"/>
    <property type="match status" value="1"/>
</dbReference>
<dbReference type="InterPro" id="IPR001356">
    <property type="entry name" value="HD"/>
</dbReference>
<feature type="region of interest" description="Disordered" evidence="6">
    <location>
        <begin position="109"/>
        <end position="198"/>
    </location>
</feature>
<dbReference type="InterPro" id="IPR050224">
    <property type="entry name" value="TALE_homeobox"/>
</dbReference>
<evidence type="ECO:0000256" key="4">
    <source>
        <dbReference type="ARBA" id="ARBA00023242"/>
    </source>
</evidence>
<protein>
    <submittedName>
        <fullName evidence="9">Homeobox protein Meis1</fullName>
    </submittedName>
</protein>
<feature type="compositionally biased region" description="Low complexity" evidence="6">
    <location>
        <begin position="466"/>
        <end position="475"/>
    </location>
</feature>
<evidence type="ECO:0000256" key="2">
    <source>
        <dbReference type="ARBA" id="ARBA00023125"/>
    </source>
</evidence>
<dbReference type="CDD" id="cd00086">
    <property type="entry name" value="homeodomain"/>
    <property type="match status" value="1"/>
</dbReference>
<keyword evidence="4 5" id="KW-0539">Nucleus</keyword>
<gene>
    <name evidence="9" type="ORF">TcWFU_003895</name>
</gene>
<feature type="compositionally biased region" description="Low complexity" evidence="6">
    <location>
        <begin position="181"/>
        <end position="195"/>
    </location>
</feature>
<dbReference type="Pfam" id="PF05920">
    <property type="entry name" value="Homeobox_KN"/>
    <property type="match status" value="1"/>
</dbReference>
<feature type="compositionally biased region" description="Gly residues" evidence="6">
    <location>
        <begin position="523"/>
        <end position="538"/>
    </location>
</feature>
<dbReference type="GO" id="GO:0003677">
    <property type="term" value="F:DNA binding"/>
    <property type="evidence" value="ECO:0007669"/>
    <property type="project" value="UniProtKB-KW"/>
</dbReference>
<sequence>MSATPSSLCTLLVRFHACLSTETRASDLHLTNHCLHRQDDDTAITTTTTAPTRQSVYLPAVNKRALILLLLLLLLRRLISWIPIFMASVQLFSSPCSSVVAPHCPQTEASSAATTTGNTPTKSPLQTFESTNGDTPPTPSKTPTFAPTKLEETPAQPPPPPPTQLPPPAAVSTTEISMPPNLSNVSNHSNSSGQSPLKLDIPRQSYASEVHAFQKVPMPEEQFGSDLKKDTEALHNHPLFPLLALIFEKCQLATCTPRDSSLRNGGMDISSSESFQEDIAVFTKEMSNANRPLLTLNQELNFLMIQAIHVLRFHLLEIEKVHELCDNFCTRYIACLKSKIPIDLVIEDRESGGSTGSAAGSPQPPSSASFASDLTAFENSTNTATASGKSSILRQNADEGETPEEQVRGLGSMGLDFQHGFSGPGFVNSTSGGYRSEGFLEEDVYRGHPMAAHSNSSQYPPPLAPPASAYSTYSSHAHHTDTTDQPLPPRFYRDVDPWSQQAYFPCPTNPFASEVPRVFPYETGGGSGGSSSGYGQYGTHGIVNPPSRKTDVRGKNGSWPGIDMTGSSGGNGNATGGGNSTTTGGQEMSNDGVANSIGSQEENNEDADCDADNRVAAKRQKKRGIFPKVATNIMRAWLFQHLSHPYPSEEQKKQLAQDTGLTILQVNNWFINARRRIVQPMIDQSNRAAPHMYSTDSPTSCLGYMEGSQYAAYSRAAVAAAAGLASHSSPSEMYIAAAAAAAAAVGGASANSVAPVAARNRRTSADVGGGGSGGGGGGFMDSSSVTPSDFFTPGYYPTPAAYGPSSYSSTPSSTYRPQYHTVGGNLAASYYPTMYNQLEEALPYTPPVGFTSAEEAKKANAGSSANTSTNTSTE</sequence>
<feature type="region of interest" description="Disordered" evidence="6">
    <location>
        <begin position="522"/>
        <end position="609"/>
    </location>
</feature>
<feature type="compositionally biased region" description="Gly residues" evidence="6">
    <location>
        <begin position="567"/>
        <end position="579"/>
    </location>
</feature>
<dbReference type="EMBL" id="JAKROA010000003">
    <property type="protein sequence ID" value="KAL5108788.1"/>
    <property type="molecule type" value="Genomic_DNA"/>
</dbReference>
<dbReference type="SUPFAM" id="SSF46689">
    <property type="entry name" value="Homeodomain-like"/>
    <property type="match status" value="1"/>
</dbReference>
<dbReference type="Gene3D" id="1.10.10.60">
    <property type="entry name" value="Homeodomain-like"/>
    <property type="match status" value="1"/>
</dbReference>
<dbReference type="SMART" id="SM00389">
    <property type="entry name" value="HOX"/>
    <property type="match status" value="1"/>
</dbReference>
<feature type="signal peptide" evidence="7">
    <location>
        <begin position="1"/>
        <end position="20"/>
    </location>
</feature>
<evidence type="ECO:0000256" key="1">
    <source>
        <dbReference type="ARBA" id="ARBA00009661"/>
    </source>
</evidence>
<feature type="compositionally biased region" description="Polar residues" evidence="6">
    <location>
        <begin position="586"/>
        <end position="600"/>
    </location>
</feature>
<proteinExistence type="inferred from homology"/>
<name>A0ABR4QHJ3_9CEST</name>
<feature type="compositionally biased region" description="Polar residues" evidence="6">
    <location>
        <begin position="377"/>
        <end position="394"/>
    </location>
</feature>